<dbReference type="OrthoDB" id="9805462at2"/>
<comment type="caution">
    <text evidence="5">The sequence shown here is derived from an EMBL/GenBank/DDBJ whole genome shotgun (WGS) entry which is preliminary data.</text>
</comment>
<comment type="subcellular location">
    <subcellularLocation>
        <location evidence="3">Cytoplasm</location>
    </subcellularLocation>
    <text evidence="3">The tmRNA-SmpB complex associates with stalled 70S ribosomes.</text>
</comment>
<proteinExistence type="inferred from homology"/>
<evidence type="ECO:0000313" key="6">
    <source>
        <dbReference type="Proteomes" id="UP000245533"/>
    </source>
</evidence>
<dbReference type="CDD" id="cd09294">
    <property type="entry name" value="SmpB"/>
    <property type="match status" value="1"/>
</dbReference>
<organism evidence="5 6">
    <name type="scientific">Rhodohalobacter mucosus</name>
    <dbReference type="NCBI Taxonomy" id="2079485"/>
    <lineage>
        <taxon>Bacteria</taxon>
        <taxon>Pseudomonadati</taxon>
        <taxon>Balneolota</taxon>
        <taxon>Balneolia</taxon>
        <taxon>Balneolales</taxon>
        <taxon>Balneolaceae</taxon>
        <taxon>Rhodohalobacter</taxon>
    </lineage>
</organism>
<keyword evidence="6" id="KW-1185">Reference proteome</keyword>
<dbReference type="HAMAP" id="MF_00023">
    <property type="entry name" value="SmpB"/>
    <property type="match status" value="1"/>
</dbReference>
<dbReference type="EMBL" id="QGGB01000008">
    <property type="protein sequence ID" value="PWN05928.1"/>
    <property type="molecule type" value="Genomic_DNA"/>
</dbReference>
<keyword evidence="2 3" id="KW-0694">RNA-binding</keyword>
<dbReference type="PROSITE" id="PS01317">
    <property type="entry name" value="SSRP"/>
    <property type="match status" value="1"/>
</dbReference>
<dbReference type="InterPro" id="IPR020081">
    <property type="entry name" value="SsrA-bd_prot_CS"/>
</dbReference>
<dbReference type="NCBIfam" id="NF003843">
    <property type="entry name" value="PRK05422.1"/>
    <property type="match status" value="1"/>
</dbReference>
<accession>A0A316TQ42</accession>
<dbReference type="GO" id="GO:0005829">
    <property type="term" value="C:cytosol"/>
    <property type="evidence" value="ECO:0007669"/>
    <property type="project" value="TreeGrafter"/>
</dbReference>
<feature type="region of interest" description="Disordered" evidence="4">
    <location>
        <begin position="1"/>
        <end position="24"/>
    </location>
</feature>
<keyword evidence="1 3" id="KW-0963">Cytoplasm</keyword>
<dbReference type="AlphaFoldDB" id="A0A316TQ42"/>
<comment type="function">
    <text evidence="3">Required for rescue of stalled ribosomes mediated by trans-translation. Binds to transfer-messenger RNA (tmRNA), required for stable association of tmRNA with ribosomes. tmRNA and SmpB together mimic tRNA shape, replacing the anticodon stem-loop with SmpB. tmRNA is encoded by the ssrA gene; the 2 termini fold to resemble tRNA(Ala) and it encodes a 'tag peptide', a short internal open reading frame. During trans-translation Ala-aminoacylated tmRNA acts like a tRNA, entering the A-site of stalled ribosomes, displacing the stalled mRNA. The ribosome then switches to translate the ORF on the tmRNA; the nascent peptide is terminated with the 'tag peptide' encoded by the tmRNA and targeted for degradation. The ribosome is freed to recommence translation, which seems to be the essential function of trans-translation.</text>
</comment>
<evidence type="ECO:0000256" key="3">
    <source>
        <dbReference type="HAMAP-Rule" id="MF_00023"/>
    </source>
</evidence>
<sequence>MTQNQFDLAKKTDTSSKKNQSPKIENRKARFNFHIDDTYEAGIALKGTEVKSIRAGKASLNESFAYMKNGEIWLRNMYIKPYEFGSFYNHDERRDRKLLLKRKEIREIDRYMNQKGYTLVPLKLYFKGGYAKILLGLARGKKQYDKREDIREKDMKRELDRKIKGSYKVNL</sequence>
<dbReference type="PANTHER" id="PTHR30308:SF2">
    <property type="entry name" value="SSRA-BINDING PROTEIN"/>
    <property type="match status" value="1"/>
</dbReference>
<name>A0A316TQ42_9BACT</name>
<protein>
    <recommendedName>
        <fullName evidence="3">SsrA-binding protein</fullName>
    </recommendedName>
    <alternativeName>
        <fullName evidence="3">Small protein B</fullName>
    </alternativeName>
</protein>
<dbReference type="GO" id="GO:0070930">
    <property type="term" value="P:trans-translation-dependent protein tagging"/>
    <property type="evidence" value="ECO:0007669"/>
    <property type="project" value="TreeGrafter"/>
</dbReference>
<dbReference type="NCBIfam" id="TIGR00086">
    <property type="entry name" value="smpB"/>
    <property type="match status" value="1"/>
</dbReference>
<evidence type="ECO:0000313" key="5">
    <source>
        <dbReference type="EMBL" id="PWN05928.1"/>
    </source>
</evidence>
<comment type="similarity">
    <text evidence="3">Belongs to the SmpB family.</text>
</comment>
<dbReference type="InterPro" id="IPR000037">
    <property type="entry name" value="SsrA-bd_prot"/>
</dbReference>
<reference evidence="5 6" key="1">
    <citation type="submission" date="2018-05" db="EMBL/GenBank/DDBJ databases">
        <title>Rhodohalobacter halophilus gen. nov., sp. nov., a moderately halophilic member of the family Balneolaceae.</title>
        <authorList>
            <person name="Liu Z.-W."/>
        </authorList>
    </citation>
    <scope>NUCLEOTIDE SEQUENCE [LARGE SCALE GENOMIC DNA]</scope>
    <source>
        <strain evidence="5 6">8A47</strain>
    </source>
</reference>
<dbReference type="InterPro" id="IPR023620">
    <property type="entry name" value="SmpB"/>
</dbReference>
<evidence type="ECO:0000256" key="2">
    <source>
        <dbReference type="ARBA" id="ARBA00022884"/>
    </source>
</evidence>
<evidence type="ECO:0000256" key="4">
    <source>
        <dbReference type="SAM" id="MobiDB-lite"/>
    </source>
</evidence>
<evidence type="ECO:0000256" key="1">
    <source>
        <dbReference type="ARBA" id="ARBA00022490"/>
    </source>
</evidence>
<dbReference type="GO" id="GO:0070929">
    <property type="term" value="P:trans-translation"/>
    <property type="evidence" value="ECO:0007669"/>
    <property type="project" value="UniProtKB-UniRule"/>
</dbReference>
<dbReference type="Pfam" id="PF01668">
    <property type="entry name" value="SmpB"/>
    <property type="match status" value="1"/>
</dbReference>
<dbReference type="Proteomes" id="UP000245533">
    <property type="component" value="Unassembled WGS sequence"/>
</dbReference>
<dbReference type="PANTHER" id="PTHR30308">
    <property type="entry name" value="TMRNA-BINDING COMPONENT OF TRANS-TRANSLATION TAGGING COMPLEX"/>
    <property type="match status" value="1"/>
</dbReference>
<gene>
    <name evidence="3" type="primary">smpB</name>
    <name evidence="5" type="ORF">DDZ15_12135</name>
</gene>
<dbReference type="Gene3D" id="2.40.280.10">
    <property type="match status" value="1"/>
</dbReference>
<dbReference type="GO" id="GO:0003723">
    <property type="term" value="F:RNA binding"/>
    <property type="evidence" value="ECO:0007669"/>
    <property type="project" value="UniProtKB-UniRule"/>
</dbReference>
<dbReference type="SUPFAM" id="SSF74982">
    <property type="entry name" value="Small protein B (SmpB)"/>
    <property type="match status" value="1"/>
</dbReference>